<dbReference type="PROSITE" id="PS50293">
    <property type="entry name" value="TPR_REGION"/>
    <property type="match status" value="1"/>
</dbReference>
<dbReference type="Proteomes" id="UP000031631">
    <property type="component" value="Chromosome"/>
</dbReference>
<keyword evidence="5" id="KW-0472">Membrane</keyword>
<protein>
    <recommendedName>
        <fullName evidence="8">Tetratricopeptide repeat protein</fullName>
    </recommendedName>
</protein>
<dbReference type="KEGG" id="tbn:TBH_C2716"/>
<keyword evidence="7" id="KW-1185">Reference proteome</keyword>
<dbReference type="AlphaFoldDB" id="A0A7U6GL71"/>
<evidence type="ECO:0008006" key="8">
    <source>
        <dbReference type="Google" id="ProtNLM"/>
    </source>
</evidence>
<keyword evidence="1" id="KW-0677">Repeat</keyword>
<evidence type="ECO:0000256" key="2">
    <source>
        <dbReference type="ARBA" id="ARBA00022803"/>
    </source>
</evidence>
<dbReference type="EMBL" id="AP012273">
    <property type="protein sequence ID" value="BAO45618.1"/>
    <property type="molecule type" value="Genomic_DNA"/>
</dbReference>
<organism evidence="6 7">
    <name type="scientific">Thiolapillus brandeum</name>
    <dbReference type="NCBI Taxonomy" id="1076588"/>
    <lineage>
        <taxon>Bacteria</taxon>
        <taxon>Pseudomonadati</taxon>
        <taxon>Pseudomonadota</taxon>
        <taxon>Gammaproteobacteria</taxon>
        <taxon>Chromatiales</taxon>
        <taxon>Sedimenticolaceae</taxon>
        <taxon>Thiolapillus</taxon>
    </lineage>
</organism>
<dbReference type="SMART" id="SM00028">
    <property type="entry name" value="TPR"/>
    <property type="match status" value="2"/>
</dbReference>
<dbReference type="RefSeq" id="WP_041069493.1">
    <property type="nucleotide sequence ID" value="NZ_AP012273.1"/>
</dbReference>
<keyword evidence="5" id="KW-0812">Transmembrane</keyword>
<gene>
    <name evidence="6" type="ORF">TBH_C2716</name>
</gene>
<evidence type="ECO:0000313" key="7">
    <source>
        <dbReference type="Proteomes" id="UP000031631"/>
    </source>
</evidence>
<evidence type="ECO:0000256" key="5">
    <source>
        <dbReference type="SAM" id="Phobius"/>
    </source>
</evidence>
<keyword evidence="2 3" id="KW-0802">TPR repeat</keyword>
<name>A0A7U6GL71_9GAMM</name>
<accession>A0A7U6GL71</accession>
<dbReference type="InterPro" id="IPR051685">
    <property type="entry name" value="Ycf3/AcsC/BcsC/TPR_MFPF"/>
</dbReference>
<evidence type="ECO:0000256" key="4">
    <source>
        <dbReference type="SAM" id="Coils"/>
    </source>
</evidence>
<dbReference type="InterPro" id="IPR011990">
    <property type="entry name" value="TPR-like_helical_dom_sf"/>
</dbReference>
<feature type="coiled-coil region" evidence="4">
    <location>
        <begin position="87"/>
        <end position="114"/>
    </location>
</feature>
<dbReference type="Gene3D" id="1.25.40.10">
    <property type="entry name" value="Tetratricopeptide repeat domain"/>
    <property type="match status" value="2"/>
</dbReference>
<keyword evidence="4" id="KW-0175">Coiled coil</keyword>
<evidence type="ECO:0000256" key="3">
    <source>
        <dbReference type="PROSITE-ProRule" id="PRU00339"/>
    </source>
</evidence>
<dbReference type="PROSITE" id="PS50005">
    <property type="entry name" value="TPR"/>
    <property type="match status" value="1"/>
</dbReference>
<dbReference type="InterPro" id="IPR019734">
    <property type="entry name" value="TPR_rpt"/>
</dbReference>
<keyword evidence="5" id="KW-1133">Transmembrane helix</keyword>
<evidence type="ECO:0000313" key="6">
    <source>
        <dbReference type="EMBL" id="BAO45618.1"/>
    </source>
</evidence>
<dbReference type="PANTHER" id="PTHR44943:SF8">
    <property type="entry name" value="TPR REPEAT-CONTAINING PROTEIN MJ0263"/>
    <property type="match status" value="1"/>
</dbReference>
<dbReference type="OrthoDB" id="1971692at2"/>
<reference evidence="6 7" key="1">
    <citation type="journal article" date="2014" name="PLoS ONE">
        <title>Physiological and genomic features of a novel sulfur-oxidizing gammaproteobacterium belonging to a previously uncultivated symbiotic lineage isolated from a hydrothermal vent.</title>
        <authorList>
            <person name="Nunoura T."/>
            <person name="Takaki Y."/>
            <person name="Kazama H."/>
            <person name="Kakuta J."/>
            <person name="Shimamura S."/>
            <person name="Makita H."/>
            <person name="Hirai M."/>
            <person name="Miyazaki M."/>
            <person name="Takai K."/>
        </authorList>
    </citation>
    <scope>NUCLEOTIDE SEQUENCE [LARGE SCALE GENOMIC DNA]</scope>
    <source>
        <strain evidence="6 7">Hiromi1</strain>
    </source>
</reference>
<dbReference type="SUPFAM" id="SSF48452">
    <property type="entry name" value="TPR-like"/>
    <property type="match status" value="1"/>
</dbReference>
<sequence>MEKAVIKLMESLPGTMITLGVIFLIIFLLREYRKVRSETEDSIKSLVNAKLGEIMTGIQSEVSRIEVLGQEQEPKIKKIEENYLSFLKDVEEKSAQVESLYQEANQKLTALKEAIPNVDEYSAHDILAIAESKESSQVKAELCTRILKHPDATSKDLELAGDMMEKQSRHSLALDLYEAATKKDPERINAFSEYMALRAVIMPEKRDESLKAVKSRILEKPVRNSFSTVANALMEMDRYEELKDFALAVIDKVADKDPKLKAYALRSVAVSYKNIGEIDKSIEYFEKAFQLTPEDPNILKPFLGILEEQGRQDEYIEMAKKLIQADPAEVQYYRIYISALIDAEKYAEALEFVNVARTLPMSQMDEAVLSRYEQKAQIAANTRPEVVRQEKTD</sequence>
<feature type="repeat" description="TPR" evidence="3">
    <location>
        <begin position="262"/>
        <end position="295"/>
    </location>
</feature>
<dbReference type="PANTHER" id="PTHR44943">
    <property type="entry name" value="CELLULOSE SYNTHASE OPERON PROTEIN C"/>
    <property type="match status" value="1"/>
</dbReference>
<proteinExistence type="predicted"/>
<evidence type="ECO:0000256" key="1">
    <source>
        <dbReference type="ARBA" id="ARBA00022737"/>
    </source>
</evidence>
<feature type="transmembrane region" description="Helical" evidence="5">
    <location>
        <begin position="12"/>
        <end position="29"/>
    </location>
</feature>